<evidence type="ECO:0000256" key="14">
    <source>
        <dbReference type="PIRSR" id="PIRSR000477-2"/>
    </source>
</evidence>
<keyword evidence="8" id="KW-0660">Purine salvage</keyword>
<dbReference type="Pfam" id="PF01048">
    <property type="entry name" value="PNP_UDP_1"/>
    <property type="match status" value="1"/>
</dbReference>
<dbReference type="PROSITE" id="PS01240">
    <property type="entry name" value="PNP_MTAP_2"/>
    <property type="match status" value="1"/>
</dbReference>
<evidence type="ECO:0000313" key="17">
    <source>
        <dbReference type="EnsemblMetazoa" id="HelroP91460"/>
    </source>
</evidence>
<dbReference type="GO" id="GO:0004731">
    <property type="term" value="F:purine-nucleoside phosphorylase activity"/>
    <property type="evidence" value="ECO:0000318"/>
    <property type="project" value="GO_Central"/>
</dbReference>
<keyword evidence="18" id="KW-1185">Reference proteome</keyword>
<accession>T1G841</accession>
<evidence type="ECO:0000256" key="3">
    <source>
        <dbReference type="ARBA" id="ARBA00011233"/>
    </source>
</evidence>
<dbReference type="InterPro" id="IPR035994">
    <property type="entry name" value="Nucleoside_phosphorylase_sf"/>
</dbReference>
<reference evidence="17" key="3">
    <citation type="submission" date="2015-06" db="UniProtKB">
        <authorList>
            <consortium name="EnsemblMetazoa"/>
        </authorList>
    </citation>
    <scope>IDENTIFICATION</scope>
</reference>
<dbReference type="Proteomes" id="UP000015101">
    <property type="component" value="Unassembled WGS sequence"/>
</dbReference>
<dbReference type="InterPro" id="IPR000845">
    <property type="entry name" value="Nucleoside_phosphorylase_d"/>
</dbReference>
<evidence type="ECO:0000256" key="1">
    <source>
        <dbReference type="ARBA" id="ARBA00005058"/>
    </source>
</evidence>
<dbReference type="EnsemblMetazoa" id="HelroT91460">
    <property type="protein sequence ID" value="HelroP91460"/>
    <property type="gene ID" value="HelroG91460"/>
</dbReference>
<dbReference type="EMBL" id="KB095821">
    <property type="protein sequence ID" value="ESO11365.1"/>
    <property type="molecule type" value="Genomic_DNA"/>
</dbReference>
<dbReference type="PIRSF" id="PIRSF000477">
    <property type="entry name" value="PurNPase"/>
    <property type="match status" value="1"/>
</dbReference>
<dbReference type="GeneID" id="20217238"/>
<dbReference type="STRING" id="6412.T1G841"/>
<reference evidence="16 18" key="2">
    <citation type="journal article" date="2013" name="Nature">
        <title>Insights into bilaterian evolution from three spiralian genomes.</title>
        <authorList>
            <person name="Simakov O."/>
            <person name="Marletaz F."/>
            <person name="Cho S.J."/>
            <person name="Edsinger-Gonzales E."/>
            <person name="Havlak P."/>
            <person name="Hellsten U."/>
            <person name="Kuo D.H."/>
            <person name="Larsson T."/>
            <person name="Lv J."/>
            <person name="Arendt D."/>
            <person name="Savage R."/>
            <person name="Osoegawa K."/>
            <person name="de Jong P."/>
            <person name="Grimwood J."/>
            <person name="Chapman J.A."/>
            <person name="Shapiro H."/>
            <person name="Aerts A."/>
            <person name="Otillar R.P."/>
            <person name="Terry A.Y."/>
            <person name="Boore J.L."/>
            <person name="Grigoriev I.V."/>
            <person name="Lindberg D.R."/>
            <person name="Seaver E.C."/>
            <person name="Weisblat D.A."/>
            <person name="Putnam N.H."/>
            <person name="Rokhsar D.S."/>
        </authorList>
    </citation>
    <scope>NUCLEOTIDE SEQUENCE</scope>
</reference>
<feature type="binding site" evidence="14">
    <location>
        <position position="19"/>
    </location>
    <ligand>
        <name>phosphate</name>
        <dbReference type="ChEBI" id="CHEBI:43474"/>
    </ligand>
</feature>
<dbReference type="SUPFAM" id="SSF53167">
    <property type="entry name" value="Purine and uridine phosphorylases"/>
    <property type="match status" value="1"/>
</dbReference>
<evidence type="ECO:0000256" key="6">
    <source>
        <dbReference type="ARBA" id="ARBA00022676"/>
    </source>
</evidence>
<feature type="binding site" evidence="14">
    <location>
        <position position="50"/>
    </location>
    <ligand>
        <name>phosphate</name>
        <dbReference type="ChEBI" id="CHEBI:43474"/>
    </ligand>
</feature>
<evidence type="ECO:0000313" key="16">
    <source>
        <dbReference type="EMBL" id="ESO11365.1"/>
    </source>
</evidence>
<dbReference type="GO" id="GO:0005737">
    <property type="term" value="C:cytoplasm"/>
    <property type="evidence" value="ECO:0000318"/>
    <property type="project" value="GO_Central"/>
</dbReference>
<evidence type="ECO:0000256" key="7">
    <source>
        <dbReference type="ARBA" id="ARBA00022679"/>
    </source>
</evidence>
<dbReference type="EMBL" id="AMQM01008657">
    <property type="status" value="NOT_ANNOTATED_CDS"/>
    <property type="molecule type" value="Genomic_DNA"/>
</dbReference>
<name>T1G841_HELRO</name>
<proteinExistence type="inferred from homology"/>
<comment type="pathway">
    <text evidence="1 13">Purine metabolism; purine nucleoside salvage.</text>
</comment>
<evidence type="ECO:0000256" key="13">
    <source>
        <dbReference type="PIRNR" id="PIRNR000477"/>
    </source>
</evidence>
<evidence type="ECO:0000313" key="18">
    <source>
        <dbReference type="Proteomes" id="UP000015101"/>
    </source>
</evidence>
<dbReference type="InterPro" id="IPR018099">
    <property type="entry name" value="Purine_phosphorylase-2_CS"/>
</dbReference>
<evidence type="ECO:0000256" key="12">
    <source>
        <dbReference type="ARBA" id="ARBA00023970"/>
    </source>
</evidence>
<dbReference type="UniPathway" id="UPA00606"/>
<comment type="similarity">
    <text evidence="2 13">Belongs to the PNP/MTAP phosphorylase family.</text>
</comment>
<dbReference type="HOGENOM" id="CLU_054456_1_2_1"/>
<evidence type="ECO:0000256" key="8">
    <source>
        <dbReference type="ARBA" id="ARBA00022726"/>
    </source>
</evidence>
<dbReference type="InterPro" id="IPR011268">
    <property type="entry name" value="Purine_phosphorylase"/>
</dbReference>
<dbReference type="KEGG" id="hro:HELRODRAFT_91460"/>
<sequence length="277" mass="30231">DYIFSKTAQRPKIAIVCGSGLGGITGILKDPELISYKDIPNFPISSVPGHAGKLVFGKLGNKDVVCMSGRVHAYEGQPLWKVTFAMRVFDSMGIKVVILTNAAGGVGEKTKEGDLIILKDHINLPGLCGFNPLVGLNDERFGARFQETTVCYDKELRDIALKMAKDCKMDFVCEGVYIYQVGPTFESPSEVKFLKLIGGDMVGMSTVPEVVVARHRGMRCLGISLITNKCIDVFDSNKKPNHEEVLELSKQRSCELQKLISKIVDAISLEQASACGI</sequence>
<dbReference type="NCBIfam" id="TIGR01700">
    <property type="entry name" value="PNPH"/>
    <property type="match status" value="1"/>
</dbReference>
<dbReference type="NCBIfam" id="NF006054">
    <property type="entry name" value="PRK08202.1"/>
    <property type="match status" value="1"/>
</dbReference>
<comment type="subunit">
    <text evidence="3">Homotrimer.</text>
</comment>
<evidence type="ECO:0000259" key="15">
    <source>
        <dbReference type="Pfam" id="PF01048"/>
    </source>
</evidence>
<feature type="domain" description="Nucleoside phosphorylase" evidence="15">
    <location>
        <begin position="12"/>
        <end position="264"/>
    </location>
</feature>
<dbReference type="PANTHER" id="PTHR11904">
    <property type="entry name" value="METHYLTHIOADENOSINE/PURINE NUCLEOSIDE PHOSPHORYLASE"/>
    <property type="match status" value="1"/>
</dbReference>
<keyword evidence="7 13" id="KW-0808">Transferase</keyword>
<feature type="binding site" evidence="14">
    <location>
        <position position="102"/>
    </location>
    <ligand>
        <name>phosphate</name>
        <dbReference type="ChEBI" id="CHEBI:43474"/>
    </ligand>
</feature>
<dbReference type="CDD" id="cd09009">
    <property type="entry name" value="PNP-EcPNPII_like"/>
    <property type="match status" value="1"/>
</dbReference>
<dbReference type="InParanoid" id="T1G841"/>
<comment type="catalytic activity">
    <reaction evidence="11">
        <text>2'-deoxyinosine + phosphate = 2-deoxy-alpha-D-ribose 1-phosphate + hypoxanthine</text>
        <dbReference type="Rhea" id="RHEA:27750"/>
        <dbReference type="ChEBI" id="CHEBI:17368"/>
        <dbReference type="ChEBI" id="CHEBI:28997"/>
        <dbReference type="ChEBI" id="CHEBI:43474"/>
        <dbReference type="ChEBI" id="CHEBI:57259"/>
        <dbReference type="EC" id="2.4.2.1"/>
    </reaction>
</comment>
<dbReference type="FunCoup" id="T1G841">
    <property type="interactions" value="206"/>
</dbReference>
<evidence type="ECO:0000256" key="5">
    <source>
        <dbReference type="ARBA" id="ARBA00013834"/>
    </source>
</evidence>
<dbReference type="AlphaFoldDB" id="T1G841"/>
<dbReference type="Gene3D" id="3.40.50.1580">
    <property type="entry name" value="Nucleoside phosphorylase domain"/>
    <property type="match status" value="1"/>
</dbReference>
<dbReference type="FunFam" id="3.40.50.1580:FF:000004">
    <property type="entry name" value="Purine nucleoside phosphorylase"/>
    <property type="match status" value="1"/>
</dbReference>
<evidence type="ECO:0000256" key="9">
    <source>
        <dbReference type="ARBA" id="ARBA00023918"/>
    </source>
</evidence>
<dbReference type="RefSeq" id="XP_009010525.1">
    <property type="nucleotide sequence ID" value="XM_009012277.1"/>
</dbReference>
<comment type="catalytic activity">
    <reaction evidence="9">
        <text>inosine + phosphate = alpha-D-ribose 1-phosphate + hypoxanthine</text>
        <dbReference type="Rhea" id="RHEA:27646"/>
        <dbReference type="ChEBI" id="CHEBI:17368"/>
        <dbReference type="ChEBI" id="CHEBI:17596"/>
        <dbReference type="ChEBI" id="CHEBI:43474"/>
        <dbReference type="ChEBI" id="CHEBI:57720"/>
        <dbReference type="EC" id="2.4.2.1"/>
    </reaction>
</comment>
<comment type="function">
    <text evidence="13">The purine nucleoside phosphorylases catalyze the phosphorolytic breakdown of the N-glycosidic bond in the beta-(deoxy)ribonucleoside molecules, with the formation of the corresponding free purine bases and pentose-1-phosphate.</text>
</comment>
<feature type="binding site" evidence="14">
    <location>
        <begin position="70"/>
        <end position="72"/>
    </location>
    <ligand>
        <name>phosphate</name>
        <dbReference type="ChEBI" id="CHEBI:43474"/>
    </ligand>
</feature>
<dbReference type="eggNOG" id="KOG3984">
    <property type="taxonomic scope" value="Eukaryota"/>
</dbReference>
<comment type="catalytic activity">
    <reaction evidence="12">
        <text>guanosine + phosphate = alpha-D-ribose 1-phosphate + guanine</text>
        <dbReference type="Rhea" id="RHEA:13233"/>
        <dbReference type="ChEBI" id="CHEBI:16235"/>
        <dbReference type="ChEBI" id="CHEBI:16750"/>
        <dbReference type="ChEBI" id="CHEBI:43474"/>
        <dbReference type="ChEBI" id="CHEBI:57720"/>
        <dbReference type="EC" id="2.4.2.1"/>
    </reaction>
</comment>
<dbReference type="NCBIfam" id="TIGR01697">
    <property type="entry name" value="PNPH-PUNA-XAPA"/>
    <property type="match status" value="1"/>
</dbReference>
<evidence type="ECO:0000256" key="11">
    <source>
        <dbReference type="ARBA" id="ARBA00023950"/>
    </source>
</evidence>
<protein>
    <recommendedName>
        <fullName evidence="5 13">Purine nucleoside phosphorylase</fullName>
        <ecNumber evidence="4 13">2.4.2.1</ecNumber>
    </recommendedName>
    <alternativeName>
        <fullName evidence="13">Inosine-guanosine phosphorylase</fullName>
    </alternativeName>
</protein>
<evidence type="ECO:0000256" key="10">
    <source>
        <dbReference type="ARBA" id="ARBA00023929"/>
    </source>
</evidence>
<gene>
    <name evidence="17" type="primary">20217238</name>
    <name evidence="16" type="ORF">HELRODRAFT_91460</name>
</gene>
<feature type="binding site" evidence="14">
    <location>
        <position position="186"/>
    </location>
    <ligand>
        <name>a purine D-ribonucleoside</name>
        <dbReference type="ChEBI" id="CHEBI:142355"/>
    </ligand>
</feature>
<comment type="catalytic activity">
    <reaction evidence="10">
        <text>2'-deoxyguanosine + phosphate = 2-deoxy-alpha-D-ribose 1-phosphate + guanine</text>
        <dbReference type="Rhea" id="RHEA:27738"/>
        <dbReference type="ChEBI" id="CHEBI:16235"/>
        <dbReference type="ChEBI" id="CHEBI:17172"/>
        <dbReference type="ChEBI" id="CHEBI:43474"/>
        <dbReference type="ChEBI" id="CHEBI:57259"/>
        <dbReference type="EC" id="2.4.2.1"/>
    </reaction>
</comment>
<dbReference type="OrthoDB" id="10261782at2759"/>
<reference evidence="18" key="1">
    <citation type="submission" date="2012-12" db="EMBL/GenBank/DDBJ databases">
        <authorList>
            <person name="Hellsten U."/>
            <person name="Grimwood J."/>
            <person name="Chapman J.A."/>
            <person name="Shapiro H."/>
            <person name="Aerts A."/>
            <person name="Otillar R.P."/>
            <person name="Terry A.Y."/>
            <person name="Boore J.L."/>
            <person name="Simakov O."/>
            <person name="Marletaz F."/>
            <person name="Cho S.-J."/>
            <person name="Edsinger-Gonzales E."/>
            <person name="Havlak P."/>
            <person name="Kuo D.-H."/>
            <person name="Larsson T."/>
            <person name="Lv J."/>
            <person name="Arendt D."/>
            <person name="Savage R."/>
            <person name="Osoegawa K."/>
            <person name="de Jong P."/>
            <person name="Lindberg D.R."/>
            <person name="Seaver E.C."/>
            <person name="Weisblat D.A."/>
            <person name="Putnam N.H."/>
            <person name="Grigoriev I.V."/>
            <person name="Rokhsar D.S."/>
        </authorList>
    </citation>
    <scope>NUCLEOTIDE SEQUENCE</scope>
</reference>
<dbReference type="CTD" id="20217238"/>
<keyword evidence="6 13" id="KW-0328">Glycosyltransferase</keyword>
<organism evidence="17 18">
    <name type="scientific">Helobdella robusta</name>
    <name type="common">Californian leech</name>
    <dbReference type="NCBI Taxonomy" id="6412"/>
    <lineage>
        <taxon>Eukaryota</taxon>
        <taxon>Metazoa</taxon>
        <taxon>Spiralia</taxon>
        <taxon>Lophotrochozoa</taxon>
        <taxon>Annelida</taxon>
        <taxon>Clitellata</taxon>
        <taxon>Hirudinea</taxon>
        <taxon>Rhynchobdellida</taxon>
        <taxon>Glossiphoniidae</taxon>
        <taxon>Helobdella</taxon>
    </lineage>
</organism>
<dbReference type="OMA" id="PEIAVIC"/>
<dbReference type="PANTHER" id="PTHR11904:SF9">
    <property type="entry name" value="PURINE NUCLEOSIDE PHOSPHORYLASE-RELATED"/>
    <property type="match status" value="1"/>
</dbReference>
<dbReference type="GO" id="GO:0006166">
    <property type="term" value="P:purine ribonucleoside salvage"/>
    <property type="evidence" value="ECO:0007669"/>
    <property type="project" value="UniProtKB-KW"/>
</dbReference>
<dbReference type="EC" id="2.4.2.1" evidence="4 13"/>
<feature type="binding site" evidence="14">
    <location>
        <position position="205"/>
    </location>
    <ligand>
        <name>phosphate</name>
        <dbReference type="ChEBI" id="CHEBI:43474"/>
    </ligand>
</feature>
<evidence type="ECO:0000256" key="4">
    <source>
        <dbReference type="ARBA" id="ARBA00011886"/>
    </source>
</evidence>
<dbReference type="InterPro" id="IPR011270">
    <property type="entry name" value="Pur_Nuc_Pase_Ino/Guo-sp"/>
</dbReference>
<evidence type="ECO:0000256" key="2">
    <source>
        <dbReference type="ARBA" id="ARBA00006751"/>
    </source>
</evidence>
<feature type="binding site" evidence="14">
    <location>
        <position position="228"/>
    </location>
    <ligand>
        <name>a purine D-ribonucleoside</name>
        <dbReference type="ChEBI" id="CHEBI:142355"/>
    </ligand>
</feature>